<organism evidence="2">
    <name type="scientific">Chlorella variabilis</name>
    <name type="common">Green alga</name>
    <dbReference type="NCBI Taxonomy" id="554065"/>
    <lineage>
        <taxon>Eukaryota</taxon>
        <taxon>Viridiplantae</taxon>
        <taxon>Chlorophyta</taxon>
        <taxon>core chlorophytes</taxon>
        <taxon>Trebouxiophyceae</taxon>
        <taxon>Chlorellales</taxon>
        <taxon>Chlorellaceae</taxon>
        <taxon>Chlorella clade</taxon>
        <taxon>Chlorella</taxon>
    </lineage>
</organism>
<dbReference type="EMBL" id="GL434053">
    <property type="protein sequence ID" value="EFN50502.1"/>
    <property type="molecule type" value="Genomic_DNA"/>
</dbReference>
<evidence type="ECO:0000313" key="2">
    <source>
        <dbReference type="Proteomes" id="UP000008141"/>
    </source>
</evidence>
<keyword evidence="2" id="KW-1185">Reference proteome</keyword>
<dbReference type="Proteomes" id="UP000008141">
    <property type="component" value="Unassembled WGS sequence"/>
</dbReference>
<evidence type="ECO:0000313" key="1">
    <source>
        <dbReference type="EMBL" id="EFN50502.1"/>
    </source>
</evidence>
<dbReference type="InParanoid" id="E1ZUJ3"/>
<protein>
    <submittedName>
        <fullName evidence="1">Uncharacterized protein</fullName>
    </submittedName>
</protein>
<sequence length="53" mass="5473">CCPPCGACCVPSMPRCVMLAGYAGMCPSDQPALFSCALPHTFIWIPPISAAGE</sequence>
<dbReference type="RefSeq" id="XP_005842634.1">
    <property type="nucleotide sequence ID" value="XM_005842577.1"/>
</dbReference>
<dbReference type="GeneID" id="17349935"/>
<dbReference type="AlphaFoldDB" id="E1ZUJ3"/>
<dbReference type="KEGG" id="cvr:CHLNCDRAFT_29048"/>
<accession>E1ZUJ3</accession>
<proteinExistence type="predicted"/>
<reference evidence="1 2" key="1">
    <citation type="journal article" date="2010" name="Plant Cell">
        <title>The Chlorella variabilis NC64A genome reveals adaptation to photosymbiosis, coevolution with viruses, and cryptic sex.</title>
        <authorList>
            <person name="Blanc G."/>
            <person name="Duncan G."/>
            <person name="Agarkova I."/>
            <person name="Borodovsky M."/>
            <person name="Gurnon J."/>
            <person name="Kuo A."/>
            <person name="Lindquist E."/>
            <person name="Lucas S."/>
            <person name="Pangilinan J."/>
            <person name="Polle J."/>
            <person name="Salamov A."/>
            <person name="Terry A."/>
            <person name="Yamada T."/>
            <person name="Dunigan D.D."/>
            <person name="Grigoriev I.V."/>
            <person name="Claverie J.M."/>
            <person name="Van Etten J.L."/>
        </authorList>
    </citation>
    <scope>NUCLEOTIDE SEQUENCE [LARGE SCALE GENOMIC DNA]</scope>
    <source>
        <strain evidence="1 2">NC64A</strain>
    </source>
</reference>
<feature type="non-terminal residue" evidence="1">
    <location>
        <position position="1"/>
    </location>
</feature>
<name>E1ZUJ3_CHLVA</name>
<gene>
    <name evidence="1" type="ORF">CHLNCDRAFT_29048</name>
</gene>